<evidence type="ECO:0000256" key="1">
    <source>
        <dbReference type="ARBA" id="ARBA00004651"/>
    </source>
</evidence>
<keyword evidence="4 6" id="KW-1133">Transmembrane helix</keyword>
<feature type="transmembrane region" description="Helical" evidence="6">
    <location>
        <begin position="338"/>
        <end position="359"/>
    </location>
</feature>
<reference evidence="8 9" key="1">
    <citation type="submission" date="2018-05" db="EMBL/GenBank/DDBJ databases">
        <title>Genomic Encyclopedia of Type Strains, Phase IV (KMG-IV): sequencing the most valuable type-strain genomes for metagenomic binning, comparative biology and taxonomic classification.</title>
        <authorList>
            <person name="Goeker M."/>
        </authorList>
    </citation>
    <scope>NUCLEOTIDE SEQUENCE [LARGE SCALE GENOMIC DNA]</scope>
    <source>
        <strain evidence="8 9">DSM 23606</strain>
    </source>
</reference>
<evidence type="ECO:0000256" key="3">
    <source>
        <dbReference type="ARBA" id="ARBA00022692"/>
    </source>
</evidence>
<keyword evidence="9" id="KW-1185">Reference proteome</keyword>
<dbReference type="InterPro" id="IPR001279">
    <property type="entry name" value="Metallo-B-lactamas"/>
</dbReference>
<comment type="caution">
    <text evidence="8">The sequence shown here is derived from an EMBL/GenBank/DDBJ whole genome shotgun (WGS) entry which is preliminary data.</text>
</comment>
<feature type="transmembrane region" description="Helical" evidence="6">
    <location>
        <begin position="304"/>
        <end position="332"/>
    </location>
</feature>
<evidence type="ECO:0000313" key="9">
    <source>
        <dbReference type="Proteomes" id="UP000246569"/>
    </source>
</evidence>
<name>A0A317MX09_9GAMM</name>
<dbReference type="OrthoDB" id="9761531at2"/>
<dbReference type="InterPro" id="IPR004797">
    <property type="entry name" value="Competence_ComEC/Rec2"/>
</dbReference>
<feature type="transmembrane region" description="Helical" evidence="6">
    <location>
        <begin position="375"/>
        <end position="394"/>
    </location>
</feature>
<accession>A0A317MX09</accession>
<dbReference type="PANTHER" id="PTHR30619:SF1">
    <property type="entry name" value="RECOMBINATION PROTEIN 2"/>
    <property type="match status" value="1"/>
</dbReference>
<protein>
    <submittedName>
        <fullName evidence="8">Competence protein ComEC</fullName>
    </submittedName>
</protein>
<dbReference type="CDD" id="cd07731">
    <property type="entry name" value="ComA-like_MBL-fold"/>
    <property type="match status" value="1"/>
</dbReference>
<gene>
    <name evidence="8" type="ORF">C7443_11044</name>
</gene>
<dbReference type="InterPro" id="IPR052159">
    <property type="entry name" value="Competence_DNA_uptake"/>
</dbReference>
<keyword evidence="3 6" id="KW-0812">Transmembrane</keyword>
<comment type="subcellular location">
    <subcellularLocation>
        <location evidence="1">Cell membrane</location>
        <topology evidence="1">Multi-pass membrane protein</topology>
    </subcellularLocation>
</comment>
<sequence length="764" mass="81198">MRTLALLWLTATLLLHALPQLPDVHWAFALGPVLALAAWPRVPLWLRLPMTLLAALLWGLWRLPGAAQEQLPDAYAGAELELIGHIDALPVTRGQRTDLVVAVEQLRAGDTAIPFHGRVQLAWYEATASPQVGERWRFGVRLRRPHGFANPGSYDRERRLYAAGIHARGSVRTQPAPQRLAAASGHWIDRLRERLAANYARLLPDDPGAAILAALTIGDESGLSAAQWELFRRTGTGHLIAISGQQIALIAAAVFFAVRGGVARLGWLAARLPPVRVAAVAALLAATAYALIAGDALPVRRALLMVWVAMLALLLGRAVWSTHTLAVALWLVLLLDPAAPLGVGFWLSFGAVALILYLVRGRADGFGGLRRGLQLQWAISLGVLPATVVLFGQLPLVSPVSNLLAIPWSSLTMVPLALPGILLSLVSDTLAAPLLQLASLATAAMLDALAALAAPAWASYQLPIPPLWTLLLLIPGTLWCLAPAGFPARGVGLLLCLPLLFHDFPRPPPGGWRLTQLDVGYGLAVVVETATHTLVYDTGPRLGRVDAAQLVVLPYLQTRGIRRIDTLILSHADSTHTGGAGSLRAALPVGRSLTTDLLAIPLEGATACRSGQSWVWDGVHFEVLSPSTAMGAGDEASCVLHIAGPGGSALLAGDLSVSGQERLMRQLPALHADVLLAPGQGAKAPADGFVAALAPRWVLFSTGYGNRWGYPRPPVVAAWRAGGASIVDTATDGALIVDAAAMPNADGPSLQRWRERAHRHWWAH</sequence>
<dbReference type="Proteomes" id="UP000246569">
    <property type="component" value="Unassembled WGS sequence"/>
</dbReference>
<dbReference type="InterPro" id="IPR035681">
    <property type="entry name" value="ComA-like_MBL"/>
</dbReference>
<dbReference type="Pfam" id="PF13567">
    <property type="entry name" value="DUF4131"/>
    <property type="match status" value="1"/>
</dbReference>
<feature type="transmembrane region" description="Helical" evidence="6">
    <location>
        <begin position="437"/>
        <end position="460"/>
    </location>
</feature>
<dbReference type="GO" id="GO:0030420">
    <property type="term" value="P:establishment of competence for transformation"/>
    <property type="evidence" value="ECO:0007669"/>
    <property type="project" value="InterPro"/>
</dbReference>
<evidence type="ECO:0000256" key="4">
    <source>
        <dbReference type="ARBA" id="ARBA00022989"/>
    </source>
</evidence>
<dbReference type="SMART" id="SM00849">
    <property type="entry name" value="Lactamase_B"/>
    <property type="match status" value="1"/>
</dbReference>
<feature type="transmembrane region" description="Helical" evidence="6">
    <location>
        <begin position="406"/>
        <end position="425"/>
    </location>
</feature>
<feature type="transmembrane region" description="Helical" evidence="6">
    <location>
        <begin position="278"/>
        <end position="297"/>
    </location>
</feature>
<proteinExistence type="predicted"/>
<dbReference type="NCBIfam" id="TIGR00361">
    <property type="entry name" value="ComEC_Rec2"/>
    <property type="match status" value="1"/>
</dbReference>
<dbReference type="EMBL" id="QGTJ01000010">
    <property type="protein sequence ID" value="PWV59499.1"/>
    <property type="molecule type" value="Genomic_DNA"/>
</dbReference>
<dbReference type="RefSeq" id="WP_110019555.1">
    <property type="nucleotide sequence ID" value="NZ_QGTJ01000010.1"/>
</dbReference>
<dbReference type="PANTHER" id="PTHR30619">
    <property type="entry name" value="DNA INTERNALIZATION/COMPETENCE PROTEIN COMEC/REC2"/>
    <property type="match status" value="1"/>
</dbReference>
<keyword evidence="5 6" id="KW-0472">Membrane</keyword>
<organism evidence="8 9">
    <name type="scientific">Plasticicumulans acidivorans</name>
    <dbReference type="NCBI Taxonomy" id="886464"/>
    <lineage>
        <taxon>Bacteria</taxon>
        <taxon>Pseudomonadati</taxon>
        <taxon>Pseudomonadota</taxon>
        <taxon>Gammaproteobacteria</taxon>
        <taxon>Candidatus Competibacteraceae</taxon>
        <taxon>Plasticicumulans</taxon>
    </lineage>
</organism>
<evidence type="ECO:0000256" key="5">
    <source>
        <dbReference type="ARBA" id="ARBA00023136"/>
    </source>
</evidence>
<evidence type="ECO:0000313" key="8">
    <source>
        <dbReference type="EMBL" id="PWV59499.1"/>
    </source>
</evidence>
<dbReference type="InterPro" id="IPR036866">
    <property type="entry name" value="RibonucZ/Hydroxyglut_hydro"/>
</dbReference>
<evidence type="ECO:0000259" key="7">
    <source>
        <dbReference type="SMART" id="SM00849"/>
    </source>
</evidence>
<dbReference type="NCBIfam" id="TIGR00360">
    <property type="entry name" value="ComEC_N-term"/>
    <property type="match status" value="1"/>
</dbReference>
<feature type="domain" description="Metallo-beta-lactamase" evidence="7">
    <location>
        <begin position="521"/>
        <end position="704"/>
    </location>
</feature>
<keyword evidence="2" id="KW-1003">Cell membrane</keyword>
<feature type="transmembrane region" description="Helical" evidence="6">
    <location>
        <begin position="43"/>
        <end position="61"/>
    </location>
</feature>
<dbReference type="GO" id="GO:0005886">
    <property type="term" value="C:plasma membrane"/>
    <property type="evidence" value="ECO:0007669"/>
    <property type="project" value="UniProtKB-SubCell"/>
</dbReference>
<dbReference type="Pfam" id="PF00753">
    <property type="entry name" value="Lactamase_B"/>
    <property type="match status" value="1"/>
</dbReference>
<dbReference type="AlphaFoldDB" id="A0A317MX09"/>
<dbReference type="InterPro" id="IPR025405">
    <property type="entry name" value="DUF4131"/>
</dbReference>
<dbReference type="Pfam" id="PF03772">
    <property type="entry name" value="Competence"/>
    <property type="match status" value="1"/>
</dbReference>
<evidence type="ECO:0000256" key="6">
    <source>
        <dbReference type="SAM" id="Phobius"/>
    </source>
</evidence>
<dbReference type="Gene3D" id="3.60.15.10">
    <property type="entry name" value="Ribonuclease Z/Hydroxyacylglutathione hydrolase-like"/>
    <property type="match status" value="1"/>
</dbReference>
<evidence type="ECO:0000256" key="2">
    <source>
        <dbReference type="ARBA" id="ARBA00022475"/>
    </source>
</evidence>
<dbReference type="InterPro" id="IPR004477">
    <property type="entry name" value="ComEC_N"/>
</dbReference>
<feature type="transmembrane region" description="Helical" evidence="6">
    <location>
        <begin position="239"/>
        <end position="258"/>
    </location>
</feature>
<dbReference type="SUPFAM" id="SSF56281">
    <property type="entry name" value="Metallo-hydrolase/oxidoreductase"/>
    <property type="match status" value="1"/>
</dbReference>